<gene>
    <name evidence="1" type="ORF">YOLOSWAG_134</name>
</gene>
<protein>
    <submittedName>
        <fullName evidence="1">Uncharacterized protein</fullName>
    </submittedName>
</protein>
<reference evidence="1 2" key="1">
    <citation type="submission" date="2017-01" db="EMBL/GenBank/DDBJ databases">
        <authorList>
            <person name="Mah S.A."/>
            <person name="Swanson W.J."/>
            <person name="Moy G.W."/>
            <person name="Vacquier V.D."/>
        </authorList>
    </citation>
    <scope>NUCLEOTIDE SEQUENCE [LARGE SCALE GENOMIC DNA]</scope>
</reference>
<accession>A0A1S6L352</accession>
<dbReference type="EMBL" id="KY448244">
    <property type="protein sequence ID" value="AQT28614.1"/>
    <property type="molecule type" value="Genomic_DNA"/>
</dbReference>
<proteinExistence type="predicted"/>
<evidence type="ECO:0000313" key="2">
    <source>
        <dbReference type="Proteomes" id="UP000221250"/>
    </source>
</evidence>
<evidence type="ECO:0000313" key="1">
    <source>
        <dbReference type="EMBL" id="AQT28614.1"/>
    </source>
</evidence>
<keyword evidence="2" id="KW-1185">Reference proteome</keyword>
<dbReference type="Proteomes" id="UP000221250">
    <property type="component" value="Segment"/>
</dbReference>
<sequence>MYTREKYRTLSRTLVVDARVRLVTAHQNGIAVSNNTAVGIPADGNYVQRQFSVGPTGVELPESKGLLYIDTAEPIILQLGNASITIEGQYIVTGKHPACVLVSDELQTVNVIQY</sequence>
<name>A0A1S6L352_9CAUD</name>
<organism evidence="1 2">
    <name type="scientific">Erwinia phage vB_EamM_Yoloswag</name>
    <dbReference type="NCBI Taxonomy" id="1958956"/>
    <lineage>
        <taxon>Viruses</taxon>
        <taxon>Duplodnaviria</taxon>
        <taxon>Heunggongvirae</taxon>
        <taxon>Uroviricota</taxon>
        <taxon>Caudoviricetes</taxon>
        <taxon>Yoloswagvirus</taxon>
        <taxon>Yoloswagvirus yoloswag</taxon>
    </lineage>
</organism>